<evidence type="ECO:0000313" key="7">
    <source>
        <dbReference type="EMBL" id="CAF3626252.1"/>
    </source>
</evidence>
<dbReference type="EMBL" id="CAJNOM010000034">
    <property type="protein sequence ID" value="CAF0868409.1"/>
    <property type="molecule type" value="Genomic_DNA"/>
</dbReference>
<evidence type="ECO:0000313" key="4">
    <source>
        <dbReference type="EMBL" id="CAF0752501.1"/>
    </source>
</evidence>
<dbReference type="Proteomes" id="UP000663845">
    <property type="component" value="Unassembled WGS sequence"/>
</dbReference>
<reference evidence="2" key="1">
    <citation type="submission" date="2021-02" db="EMBL/GenBank/DDBJ databases">
        <authorList>
            <person name="Nowell W R."/>
        </authorList>
    </citation>
    <scope>NUCLEOTIDE SEQUENCE</scope>
</reference>
<accession>A0A813NFQ5</accession>
<gene>
    <name evidence="4" type="ORF">BJG266_LOCUS2529</name>
    <name evidence="2" type="ORF">IZO911_LOCUS3407</name>
    <name evidence="5" type="ORF">JYZ213_LOCUS5621</name>
    <name evidence="7" type="ORF">KXQ929_LOCUS6422</name>
    <name evidence="8" type="ORF">OXD698_LOCUS18140</name>
    <name evidence="6" type="ORF">QVE165_LOCUS7755</name>
    <name evidence="3" type="ORF">QVE165_LOCUS881</name>
</gene>
<evidence type="ECO:0000256" key="1">
    <source>
        <dbReference type="SAM" id="Phobius"/>
    </source>
</evidence>
<keyword evidence="1" id="KW-0812">Transmembrane</keyword>
<comment type="caution">
    <text evidence="2">The sequence shown here is derived from an EMBL/GenBank/DDBJ whole genome shotgun (WGS) entry which is preliminary data.</text>
</comment>
<evidence type="ECO:0000313" key="9">
    <source>
        <dbReference type="Proteomes" id="UP000663832"/>
    </source>
</evidence>
<dbReference type="Proteomes" id="UP000663832">
    <property type="component" value="Unassembled WGS sequence"/>
</dbReference>
<dbReference type="EMBL" id="CAJOBB010000248">
    <property type="protein sequence ID" value="CAF3626252.1"/>
    <property type="molecule type" value="Genomic_DNA"/>
</dbReference>
<organism evidence="2 10">
    <name type="scientific">Adineta steineri</name>
    <dbReference type="NCBI Taxonomy" id="433720"/>
    <lineage>
        <taxon>Eukaryota</taxon>
        <taxon>Metazoa</taxon>
        <taxon>Spiralia</taxon>
        <taxon>Gnathifera</taxon>
        <taxon>Rotifera</taxon>
        <taxon>Eurotatoria</taxon>
        <taxon>Bdelloidea</taxon>
        <taxon>Adinetida</taxon>
        <taxon>Adinetidae</taxon>
        <taxon>Adineta</taxon>
    </lineage>
</organism>
<dbReference type="Proteomes" id="UP000663844">
    <property type="component" value="Unassembled WGS sequence"/>
</dbReference>
<evidence type="ECO:0000313" key="3">
    <source>
        <dbReference type="EMBL" id="CAF0740795.1"/>
    </source>
</evidence>
<keyword evidence="1" id="KW-1133">Transmembrane helix</keyword>
<evidence type="ECO:0000313" key="10">
    <source>
        <dbReference type="Proteomes" id="UP000663860"/>
    </source>
</evidence>
<feature type="transmembrane region" description="Helical" evidence="1">
    <location>
        <begin position="6"/>
        <end position="22"/>
    </location>
</feature>
<name>A0A813NFQ5_9BILA</name>
<sequence length="106" mass="12337">MQYQSLLAYIFVALFGMSFLMVQANKEREQFTDLLQKRKHLNGYWVGKRYVIASDEDINDSDEDLSETKRASYLVGKRGTYLVGKRASYLVGRKRRDLMATDNSQQ</sequence>
<dbReference type="EMBL" id="CAJNOG010000034">
    <property type="protein sequence ID" value="CAF0808037.1"/>
    <property type="molecule type" value="Genomic_DNA"/>
</dbReference>
<keyword evidence="1" id="KW-0472">Membrane</keyword>
<dbReference type="Proteomes" id="UP000663868">
    <property type="component" value="Unassembled WGS sequence"/>
</dbReference>
<dbReference type="EMBL" id="CAJNOM010000003">
    <property type="protein sequence ID" value="CAF0740795.1"/>
    <property type="molecule type" value="Genomic_DNA"/>
</dbReference>
<protein>
    <submittedName>
        <fullName evidence="2">Uncharacterized protein</fullName>
    </submittedName>
</protein>
<dbReference type="Proteomes" id="UP000663860">
    <property type="component" value="Unassembled WGS sequence"/>
</dbReference>
<dbReference type="OrthoDB" id="9988380at2759"/>
<evidence type="ECO:0000313" key="8">
    <source>
        <dbReference type="EMBL" id="CAF3799023.1"/>
    </source>
</evidence>
<dbReference type="EMBL" id="CAJNOE010000018">
    <property type="protein sequence ID" value="CAF0738982.1"/>
    <property type="molecule type" value="Genomic_DNA"/>
</dbReference>
<dbReference type="EMBL" id="CAJOAZ010001324">
    <property type="protein sequence ID" value="CAF3799023.1"/>
    <property type="molecule type" value="Genomic_DNA"/>
</dbReference>
<dbReference type="AlphaFoldDB" id="A0A813NFQ5"/>
<dbReference type="Proteomes" id="UP000663877">
    <property type="component" value="Unassembled WGS sequence"/>
</dbReference>
<evidence type="ECO:0000313" key="6">
    <source>
        <dbReference type="EMBL" id="CAF0868409.1"/>
    </source>
</evidence>
<keyword evidence="9" id="KW-1185">Reference proteome</keyword>
<proteinExistence type="predicted"/>
<evidence type="ECO:0000313" key="5">
    <source>
        <dbReference type="EMBL" id="CAF0808037.1"/>
    </source>
</evidence>
<evidence type="ECO:0000313" key="2">
    <source>
        <dbReference type="EMBL" id="CAF0738982.1"/>
    </source>
</evidence>
<dbReference type="EMBL" id="CAJNOI010000006">
    <property type="protein sequence ID" value="CAF0752501.1"/>
    <property type="molecule type" value="Genomic_DNA"/>
</dbReference>